<keyword evidence="5 9" id="KW-0863">Zinc-finger</keyword>
<evidence type="ECO:0000256" key="3">
    <source>
        <dbReference type="ARBA" id="ARBA00022692"/>
    </source>
</evidence>
<evidence type="ECO:0000256" key="10">
    <source>
        <dbReference type="SAM" id="Phobius"/>
    </source>
</evidence>
<dbReference type="PANTHER" id="PTHR12981">
    <property type="entry name" value="ZINC FINGER PROTEIN-LIKE 1"/>
    <property type="match status" value="1"/>
</dbReference>
<keyword evidence="7 10" id="KW-1133">Transmembrane helix</keyword>
<evidence type="ECO:0000256" key="4">
    <source>
        <dbReference type="ARBA" id="ARBA00022723"/>
    </source>
</evidence>
<keyword evidence="6" id="KW-0862">Zinc</keyword>
<evidence type="ECO:0000256" key="2">
    <source>
        <dbReference type="ARBA" id="ARBA00005561"/>
    </source>
</evidence>
<evidence type="ECO:0000256" key="1">
    <source>
        <dbReference type="ARBA" id="ARBA00004167"/>
    </source>
</evidence>
<dbReference type="InterPro" id="IPR058730">
    <property type="entry name" value="U-box_ZFPL1-like"/>
</dbReference>
<dbReference type="GO" id="GO:0005794">
    <property type="term" value="C:Golgi apparatus"/>
    <property type="evidence" value="ECO:0007669"/>
    <property type="project" value="TreeGrafter"/>
</dbReference>
<evidence type="ECO:0000256" key="9">
    <source>
        <dbReference type="PROSITE-ProRule" id="PRU00175"/>
    </source>
</evidence>
<evidence type="ECO:0000256" key="5">
    <source>
        <dbReference type="ARBA" id="ARBA00022771"/>
    </source>
</evidence>
<dbReference type="PROSITE" id="PS50089">
    <property type="entry name" value="ZF_RING_2"/>
    <property type="match status" value="1"/>
</dbReference>
<evidence type="ECO:0000259" key="11">
    <source>
        <dbReference type="PROSITE" id="PS50089"/>
    </source>
</evidence>
<reference evidence="12" key="1">
    <citation type="submission" date="2021-02" db="EMBL/GenBank/DDBJ databases">
        <authorList>
            <person name="Nowell W R."/>
        </authorList>
    </citation>
    <scope>NUCLEOTIDE SEQUENCE</scope>
</reference>
<accession>A0A814VK49</accession>
<protein>
    <recommendedName>
        <fullName evidence="11">RING-type domain-containing protein</fullName>
    </recommendedName>
</protein>
<evidence type="ECO:0000256" key="8">
    <source>
        <dbReference type="ARBA" id="ARBA00023136"/>
    </source>
</evidence>
<name>A0A814VK49_9BILA</name>
<dbReference type="PANTHER" id="PTHR12981:SF0">
    <property type="entry name" value="ZINC FINGER PROTEIN-LIKE 1"/>
    <property type="match status" value="1"/>
</dbReference>
<evidence type="ECO:0000313" key="13">
    <source>
        <dbReference type="EMBL" id="CAF1203352.1"/>
    </source>
</evidence>
<dbReference type="InterPro" id="IPR058731">
    <property type="entry name" value="Znf-B_box_ZFPL1-like"/>
</dbReference>
<dbReference type="CDD" id="cd16487">
    <property type="entry name" value="mRING-H2-C3DHC3_ZFPL1"/>
    <property type="match status" value="1"/>
</dbReference>
<dbReference type="EMBL" id="CAJNOQ010008167">
    <property type="protein sequence ID" value="CAF1189988.1"/>
    <property type="molecule type" value="Genomic_DNA"/>
</dbReference>
<evidence type="ECO:0000313" key="12">
    <source>
        <dbReference type="EMBL" id="CAF1189988.1"/>
    </source>
</evidence>
<dbReference type="AlphaFoldDB" id="A0A814VK49"/>
<comment type="caution">
    <text evidence="12">The sequence shown here is derived from an EMBL/GenBank/DDBJ whole genome shotgun (WGS) entry which is preliminary data.</text>
</comment>
<evidence type="ECO:0000313" key="14">
    <source>
        <dbReference type="EMBL" id="CAF3954318.1"/>
    </source>
</evidence>
<gene>
    <name evidence="12" type="ORF">GPM918_LOCUS23155</name>
    <name evidence="13" type="ORF">OVA965_LOCUS24095</name>
    <name evidence="14" type="ORF">SRO942_LOCUS23157</name>
    <name evidence="15" type="ORF">TMI583_LOCUS24815</name>
</gene>
<evidence type="ECO:0000256" key="7">
    <source>
        <dbReference type="ARBA" id="ARBA00022989"/>
    </source>
</evidence>
<sequence>MGLCKCPNRKVTNLFCFQHHVNVCEQCLASQHSQCIVRSYVQWLQDNDFNPNCLLCNNLLTENGETVRLICYDIFHWSCLNQYFQKLPLNTAPDGYQCPQCKQCIFPQANLVSPIADQLRQKLATVTWARAGLGLPLVEDNRSQRQSPQQLTETEKNGYVIVSQQQQQNQSSSSVSLPVEQQGLSYHTKGKSYSSDTETMLSSTLNLVQDVDDDKYKRRSIFSWFARYLRSRQVSGTKRKPMSRLRWTCYLIIVCLFVFVTIFTILHSLTRSSDDDNDPQFDPLNNPMIRVGNRFIQKLKNKSFGSVNNQQQQDE</sequence>
<evidence type="ECO:0000313" key="16">
    <source>
        <dbReference type="Proteomes" id="UP000663829"/>
    </source>
</evidence>
<comment type="subcellular location">
    <subcellularLocation>
        <location evidence="1">Membrane</location>
        <topology evidence="1">Single-pass membrane protein</topology>
    </subcellularLocation>
</comment>
<feature type="transmembrane region" description="Helical" evidence="10">
    <location>
        <begin position="247"/>
        <end position="269"/>
    </location>
</feature>
<keyword evidence="16" id="KW-1185">Reference proteome</keyword>
<dbReference type="OrthoDB" id="1916590at2759"/>
<dbReference type="Proteomes" id="UP000677228">
    <property type="component" value="Unassembled WGS sequence"/>
</dbReference>
<keyword evidence="4" id="KW-0479">Metal-binding</keyword>
<dbReference type="Gene3D" id="3.30.40.10">
    <property type="entry name" value="Zinc/RING finger domain, C3HC4 (zinc finger)"/>
    <property type="match status" value="1"/>
</dbReference>
<dbReference type="GO" id="GO:0008270">
    <property type="term" value="F:zinc ion binding"/>
    <property type="evidence" value="ECO:0007669"/>
    <property type="project" value="UniProtKB-KW"/>
</dbReference>
<dbReference type="InterPro" id="IPR001841">
    <property type="entry name" value="Znf_RING"/>
</dbReference>
<dbReference type="EMBL" id="CAJOBA010035902">
    <property type="protein sequence ID" value="CAF4013049.1"/>
    <property type="molecule type" value="Genomic_DNA"/>
</dbReference>
<proteinExistence type="inferred from homology"/>
<feature type="domain" description="RING-type" evidence="11">
    <location>
        <begin position="53"/>
        <end position="102"/>
    </location>
</feature>
<dbReference type="Proteomes" id="UP000663829">
    <property type="component" value="Unassembled WGS sequence"/>
</dbReference>
<dbReference type="Proteomes" id="UP000682733">
    <property type="component" value="Unassembled WGS sequence"/>
</dbReference>
<dbReference type="SUPFAM" id="SSF57850">
    <property type="entry name" value="RING/U-box"/>
    <property type="match status" value="1"/>
</dbReference>
<dbReference type="Proteomes" id="UP000681722">
    <property type="component" value="Unassembled WGS sequence"/>
</dbReference>
<evidence type="ECO:0000256" key="6">
    <source>
        <dbReference type="ARBA" id="ARBA00022833"/>
    </source>
</evidence>
<organism evidence="12 16">
    <name type="scientific">Didymodactylos carnosus</name>
    <dbReference type="NCBI Taxonomy" id="1234261"/>
    <lineage>
        <taxon>Eukaryota</taxon>
        <taxon>Metazoa</taxon>
        <taxon>Spiralia</taxon>
        <taxon>Gnathifera</taxon>
        <taxon>Rotifera</taxon>
        <taxon>Eurotatoria</taxon>
        <taxon>Bdelloidea</taxon>
        <taxon>Philodinida</taxon>
        <taxon>Philodinidae</taxon>
        <taxon>Didymodactylos</taxon>
    </lineage>
</organism>
<evidence type="ECO:0000313" key="15">
    <source>
        <dbReference type="EMBL" id="CAF4013049.1"/>
    </source>
</evidence>
<comment type="similarity">
    <text evidence="2">Belongs to the ZFPL1 family.</text>
</comment>
<keyword evidence="3 10" id="KW-0812">Transmembrane</keyword>
<dbReference type="Pfam" id="PF25998">
    <property type="entry name" value="U-box_ZFPL1"/>
    <property type="match status" value="1"/>
</dbReference>
<dbReference type="InterPro" id="IPR013083">
    <property type="entry name" value="Znf_RING/FYVE/PHD"/>
</dbReference>
<dbReference type="EMBL" id="CAJNOK010014368">
    <property type="protein sequence ID" value="CAF1203352.1"/>
    <property type="molecule type" value="Genomic_DNA"/>
</dbReference>
<keyword evidence="8 10" id="KW-0472">Membrane</keyword>
<dbReference type="EMBL" id="CAJOBC010008170">
    <property type="protein sequence ID" value="CAF3954318.1"/>
    <property type="molecule type" value="Genomic_DNA"/>
</dbReference>
<dbReference type="Pfam" id="PF25993">
    <property type="entry name" value="zf-B_box_ZFPL1"/>
    <property type="match status" value="1"/>
</dbReference>
<dbReference type="GO" id="GO:0016020">
    <property type="term" value="C:membrane"/>
    <property type="evidence" value="ECO:0007669"/>
    <property type="project" value="UniProtKB-SubCell"/>
</dbReference>
<dbReference type="InterPro" id="IPR039043">
    <property type="entry name" value="ZFPL1"/>
</dbReference>